<feature type="compositionally biased region" description="Polar residues" evidence="1">
    <location>
        <begin position="138"/>
        <end position="148"/>
    </location>
</feature>
<organism evidence="3 4">
    <name type="scientific">Zygosaccharomyces mellis</name>
    <dbReference type="NCBI Taxonomy" id="42258"/>
    <lineage>
        <taxon>Eukaryota</taxon>
        <taxon>Fungi</taxon>
        <taxon>Dikarya</taxon>
        <taxon>Ascomycota</taxon>
        <taxon>Saccharomycotina</taxon>
        <taxon>Saccharomycetes</taxon>
        <taxon>Saccharomycetales</taxon>
        <taxon>Saccharomycetaceae</taxon>
        <taxon>Zygosaccharomyces</taxon>
    </lineage>
</organism>
<feature type="domain" description="Micro-fibrillar-associated protein 1 C-terminal" evidence="2">
    <location>
        <begin position="19"/>
        <end position="141"/>
    </location>
</feature>
<dbReference type="EMBL" id="BIMX01000001">
    <property type="protein sequence ID" value="GCE97249.1"/>
    <property type="molecule type" value="Genomic_DNA"/>
</dbReference>
<name>A0A4C2E3G2_9SACH</name>
<keyword evidence="4" id="KW-1185">Reference proteome</keyword>
<evidence type="ECO:0000313" key="3">
    <source>
        <dbReference type="EMBL" id="GCE97249.1"/>
    </source>
</evidence>
<feature type="region of interest" description="Disordered" evidence="1">
    <location>
        <begin position="135"/>
        <end position="198"/>
    </location>
</feature>
<protein>
    <recommendedName>
        <fullName evidence="2">Micro-fibrillar-associated protein 1 C-terminal domain-containing protein</fullName>
    </recommendedName>
</protein>
<sequence length="198" mass="22770">MEDSKSLEENSDEPIVSSESEEEGLVPLQRPVFLKRPARRQADDDVRDTKRKQTPMRVVERENQSLKKREDAQLLIGTNYSSEQDLVRRALALDDDDSRDPELEKQLWFQRQEARSQARRDRLVAQQLEWEAYEHNRQQGGKQLNSESGPLPTPASAAASSSLKTTNNGNRHFRPERVKDTTFGTNKNSTEDTEYSIL</sequence>
<feature type="compositionally biased region" description="Basic and acidic residues" evidence="1">
    <location>
        <begin position="58"/>
        <end position="67"/>
    </location>
</feature>
<proteinExistence type="predicted"/>
<dbReference type="InterPro" id="IPR009730">
    <property type="entry name" value="MFAP1_C"/>
</dbReference>
<evidence type="ECO:0000259" key="2">
    <source>
        <dbReference type="Pfam" id="PF06991"/>
    </source>
</evidence>
<feature type="region of interest" description="Disordered" evidence="1">
    <location>
        <begin position="1"/>
        <end position="67"/>
    </location>
</feature>
<evidence type="ECO:0000313" key="4">
    <source>
        <dbReference type="Proteomes" id="UP000301737"/>
    </source>
</evidence>
<dbReference type="OrthoDB" id="4070429at2759"/>
<dbReference type="Proteomes" id="UP000301737">
    <property type="component" value="Unassembled WGS sequence"/>
</dbReference>
<dbReference type="AlphaFoldDB" id="A0A4C2E3G2"/>
<gene>
    <name evidence="3" type="ORF">ZYGM_004694</name>
</gene>
<accession>A0A4C2E3G2</accession>
<comment type="caution">
    <text evidence="3">The sequence shown here is derived from an EMBL/GenBank/DDBJ whole genome shotgun (WGS) entry which is preliminary data.</text>
</comment>
<dbReference type="Pfam" id="PF06991">
    <property type="entry name" value="MFAP1"/>
    <property type="match status" value="1"/>
</dbReference>
<reference evidence="3 4" key="1">
    <citation type="submission" date="2019-01" db="EMBL/GenBank/DDBJ databases">
        <title>Draft Genome Sequencing of Zygosaccharomyces mellis Ca-7.</title>
        <authorList>
            <person name="Shiwa Y."/>
            <person name="Kanesaki Y."/>
            <person name="Ishige T."/>
            <person name="Mura K."/>
            <person name="Hori T."/>
            <person name="Tamura T."/>
        </authorList>
    </citation>
    <scope>NUCLEOTIDE SEQUENCE [LARGE SCALE GENOMIC DNA]</scope>
    <source>
        <strain evidence="3 4">Ca-7</strain>
    </source>
</reference>
<evidence type="ECO:0000256" key="1">
    <source>
        <dbReference type="SAM" id="MobiDB-lite"/>
    </source>
</evidence>